<protein>
    <recommendedName>
        <fullName evidence="1">Thiopeptide-type bacteriocin biosynthesis domain-containing protein</fullName>
    </recommendedName>
</protein>
<evidence type="ECO:0000313" key="2">
    <source>
        <dbReference type="EMBL" id="GAA0715267.1"/>
    </source>
</evidence>
<name>A0ABN1IJC2_9FLAO</name>
<dbReference type="InterPro" id="IPR023809">
    <property type="entry name" value="Thiopep_bacteriocin_synth_dom"/>
</dbReference>
<sequence length="294" mass="34947">MNSIQRAFIVGSEWLYYKIYTGPKTSDLILTEIIKPIAIHLLERGVIDKWFFIRYNDPKHHIRIRFHYNKPENVAAVINALYGGLKEFSDEDLIWKIQLDTYQREIERYGIDTMVASEELFFLDSKMIVDFLDLIDGDEGEELRWLFGIRAIDQLLTDFGYDEDQKLVLMERLKTGFGAEFGMNKNLKKQMDKKFRNEQDKIKNFLILSKETAPDYIPIIEVLEEKSRNSKAIVESIKSKVDKLTLDDRMSSYIHMLMNRLFRSKNRLHEMVLYDLLYRNYKIAWGIRKFNSNK</sequence>
<evidence type="ECO:0000313" key="3">
    <source>
        <dbReference type="Proteomes" id="UP001501758"/>
    </source>
</evidence>
<dbReference type="NCBIfam" id="TIGR03891">
    <property type="entry name" value="thiopep_ocin"/>
    <property type="match status" value="1"/>
</dbReference>
<dbReference type="RefSeq" id="WP_343910981.1">
    <property type="nucleotide sequence ID" value="NZ_BAAAGE010000001.1"/>
</dbReference>
<proteinExistence type="predicted"/>
<gene>
    <name evidence="2" type="ORF">GCM10009430_09490</name>
</gene>
<keyword evidence="3" id="KW-1185">Reference proteome</keyword>
<dbReference type="Pfam" id="PF14028">
    <property type="entry name" value="Lant_dehydr_C"/>
    <property type="match status" value="1"/>
</dbReference>
<reference evidence="3" key="1">
    <citation type="journal article" date="2019" name="Int. J. Syst. Evol. Microbiol.">
        <title>The Global Catalogue of Microorganisms (GCM) 10K type strain sequencing project: providing services to taxonomists for standard genome sequencing and annotation.</title>
        <authorList>
            <consortium name="The Broad Institute Genomics Platform"/>
            <consortium name="The Broad Institute Genome Sequencing Center for Infectious Disease"/>
            <person name="Wu L."/>
            <person name="Ma J."/>
        </authorList>
    </citation>
    <scope>NUCLEOTIDE SEQUENCE [LARGE SCALE GENOMIC DNA]</scope>
    <source>
        <strain evidence="3">JCM 15974</strain>
    </source>
</reference>
<dbReference type="Proteomes" id="UP001501758">
    <property type="component" value="Unassembled WGS sequence"/>
</dbReference>
<comment type="caution">
    <text evidence="2">The sequence shown here is derived from an EMBL/GenBank/DDBJ whole genome shotgun (WGS) entry which is preliminary data.</text>
</comment>
<organism evidence="2 3">
    <name type="scientific">Aquimarina litoralis</name>
    <dbReference type="NCBI Taxonomy" id="584605"/>
    <lineage>
        <taxon>Bacteria</taxon>
        <taxon>Pseudomonadati</taxon>
        <taxon>Bacteroidota</taxon>
        <taxon>Flavobacteriia</taxon>
        <taxon>Flavobacteriales</taxon>
        <taxon>Flavobacteriaceae</taxon>
        <taxon>Aquimarina</taxon>
    </lineage>
</organism>
<dbReference type="EMBL" id="BAAAGE010000001">
    <property type="protein sequence ID" value="GAA0715267.1"/>
    <property type="molecule type" value="Genomic_DNA"/>
</dbReference>
<accession>A0ABN1IJC2</accession>
<feature type="domain" description="Thiopeptide-type bacteriocin biosynthesis" evidence="1">
    <location>
        <begin position="14"/>
        <end position="280"/>
    </location>
</feature>
<evidence type="ECO:0000259" key="1">
    <source>
        <dbReference type="Pfam" id="PF14028"/>
    </source>
</evidence>